<keyword evidence="3 5" id="KW-0964">Secreted</keyword>
<dbReference type="EMBL" id="QXFT01003919">
    <property type="protein sequence ID" value="KAE9281619.1"/>
    <property type="molecule type" value="Genomic_DNA"/>
</dbReference>
<dbReference type="Proteomes" id="UP000429607">
    <property type="component" value="Unassembled WGS sequence"/>
</dbReference>
<evidence type="ECO:0000313" key="6">
    <source>
        <dbReference type="EMBL" id="KAE8951202.1"/>
    </source>
</evidence>
<evidence type="ECO:0000313" key="8">
    <source>
        <dbReference type="EMBL" id="KAE9281617.1"/>
    </source>
</evidence>
<evidence type="ECO:0000313" key="12">
    <source>
        <dbReference type="Proteomes" id="UP000435112"/>
    </source>
</evidence>
<feature type="signal peptide" evidence="5">
    <location>
        <begin position="1"/>
        <end position="18"/>
    </location>
</feature>
<dbReference type="EMBL" id="QXFV01012981">
    <property type="protein sequence ID" value="KAE8951227.1"/>
    <property type="molecule type" value="Genomic_DNA"/>
</dbReference>
<comment type="domain">
    <text evidence="5">The RxLR-dEER motif acts to carry the protein into the host cell cytoplasm through binding to cell surface phosphatidylinositol-3-phosphate.</text>
</comment>
<dbReference type="InterPro" id="IPR031825">
    <property type="entry name" value="RXLR"/>
</dbReference>
<name>A0A6A3G3H6_9STRA</name>
<dbReference type="GO" id="GO:0005576">
    <property type="term" value="C:extracellular region"/>
    <property type="evidence" value="ECO:0007669"/>
    <property type="project" value="UniProtKB-SubCell"/>
</dbReference>
<proteinExistence type="inferred from homology"/>
<dbReference type="EMBL" id="QXFT01003919">
    <property type="protein sequence ID" value="KAE9281617.1"/>
    <property type="molecule type" value="Genomic_DNA"/>
</dbReference>
<dbReference type="EMBL" id="QXFU01012924">
    <property type="protein sequence ID" value="KAE8951202.1"/>
    <property type="molecule type" value="Genomic_DNA"/>
</dbReference>
<evidence type="ECO:0000256" key="5">
    <source>
        <dbReference type="RuleBase" id="RU367124"/>
    </source>
</evidence>
<gene>
    <name evidence="7" type="ORF">PR001_g33818</name>
    <name evidence="6" type="ORF">PR002_g33045</name>
    <name evidence="8" type="ORF">PR003_g27627</name>
    <name evidence="9" type="ORF">PR003_g27629</name>
</gene>
<accession>A0A6A3G3H6</accession>
<comment type="caution">
    <text evidence="7">The sequence shown here is derived from an EMBL/GenBank/DDBJ whole genome shotgun (WGS) entry which is preliminary data.</text>
</comment>
<keyword evidence="4 5" id="KW-0732">Signal</keyword>
<comment type="similarity">
    <text evidence="2 5">Belongs to the RxLR effector family.</text>
</comment>
<dbReference type="Pfam" id="PF16810">
    <property type="entry name" value="RXLR"/>
    <property type="match status" value="1"/>
</dbReference>
<comment type="function">
    <text evidence="5">Effector that suppresses plant defense responses during pathogen infection.</text>
</comment>
<evidence type="ECO:0000256" key="3">
    <source>
        <dbReference type="ARBA" id="ARBA00022525"/>
    </source>
</evidence>
<evidence type="ECO:0000256" key="2">
    <source>
        <dbReference type="ARBA" id="ARBA00010400"/>
    </source>
</evidence>
<evidence type="ECO:0000313" key="9">
    <source>
        <dbReference type="EMBL" id="KAE9281619.1"/>
    </source>
</evidence>
<evidence type="ECO:0000256" key="4">
    <source>
        <dbReference type="ARBA" id="ARBA00022729"/>
    </source>
</evidence>
<reference evidence="10 12" key="1">
    <citation type="submission" date="2018-09" db="EMBL/GenBank/DDBJ databases">
        <title>Genomic investigation of the strawberry pathogen Phytophthora fragariae indicates pathogenicity is determined by transcriptional variation in three key races.</title>
        <authorList>
            <person name="Adams T.M."/>
            <person name="Armitage A.D."/>
            <person name="Sobczyk M.K."/>
            <person name="Bates H.J."/>
            <person name="Dunwell J.M."/>
            <person name="Nellist C.F."/>
            <person name="Harrison R.J."/>
        </authorList>
    </citation>
    <scope>NUCLEOTIDE SEQUENCE [LARGE SCALE GENOMIC DNA]</scope>
    <source>
        <strain evidence="7 10">SCRP249</strain>
        <strain evidence="6 12">SCRP324</strain>
        <strain evidence="8 11">SCRP333</strain>
    </source>
</reference>
<evidence type="ECO:0000313" key="10">
    <source>
        <dbReference type="Proteomes" id="UP000429607"/>
    </source>
</evidence>
<sequence>MRLSYVLLAAAATHLSSCDVTLAASMATADLTDAVANNGVGTRLLRSGNTDDDDLGDLNYLDSIDDSDDEERRIDFSTAKLNRMLDNETFMFKKFAKWDRGGQAASDVKRYLDLTDPNMVKLWTTSTPRVFMIESLSLNAIDTAFSPHQFVPVSDKAIITISKV</sequence>
<comment type="subcellular location">
    <subcellularLocation>
        <location evidence="1 5">Secreted</location>
    </subcellularLocation>
</comment>
<dbReference type="Proteomes" id="UP000435112">
    <property type="component" value="Unassembled WGS sequence"/>
</dbReference>
<protein>
    <recommendedName>
        <fullName evidence="5">RxLR effector protein</fullName>
    </recommendedName>
</protein>
<evidence type="ECO:0000313" key="11">
    <source>
        <dbReference type="Proteomes" id="UP000434957"/>
    </source>
</evidence>
<keyword evidence="11" id="KW-1185">Reference proteome</keyword>
<organism evidence="7 10">
    <name type="scientific">Phytophthora rubi</name>
    <dbReference type="NCBI Taxonomy" id="129364"/>
    <lineage>
        <taxon>Eukaryota</taxon>
        <taxon>Sar</taxon>
        <taxon>Stramenopiles</taxon>
        <taxon>Oomycota</taxon>
        <taxon>Peronosporomycetes</taxon>
        <taxon>Peronosporales</taxon>
        <taxon>Peronosporaceae</taxon>
        <taxon>Phytophthora</taxon>
    </lineage>
</organism>
<dbReference type="OrthoDB" id="10388331at2759"/>
<feature type="chain" id="PRO_5034170478" description="RxLR effector protein" evidence="5">
    <location>
        <begin position="19"/>
        <end position="164"/>
    </location>
</feature>
<dbReference type="Proteomes" id="UP000434957">
    <property type="component" value="Unassembled WGS sequence"/>
</dbReference>
<dbReference type="AlphaFoldDB" id="A0A6A3G3H6"/>
<evidence type="ECO:0000256" key="1">
    <source>
        <dbReference type="ARBA" id="ARBA00004613"/>
    </source>
</evidence>
<evidence type="ECO:0000313" key="7">
    <source>
        <dbReference type="EMBL" id="KAE8951227.1"/>
    </source>
</evidence>